<evidence type="ECO:0000313" key="7">
    <source>
        <dbReference type="Proteomes" id="UP000189580"/>
    </source>
</evidence>
<feature type="transmembrane region" description="Helical" evidence="5">
    <location>
        <begin position="203"/>
        <end position="224"/>
    </location>
</feature>
<keyword evidence="4 5" id="KW-0472">Membrane</keyword>
<evidence type="ECO:0000256" key="3">
    <source>
        <dbReference type="ARBA" id="ARBA00022989"/>
    </source>
</evidence>
<dbReference type="Pfam" id="PF02104">
    <property type="entry name" value="SURF1"/>
    <property type="match status" value="1"/>
</dbReference>
<comment type="caution">
    <text evidence="5">Lacks conserved residue(s) required for the propagation of feature annotation.</text>
</comment>
<organism evidence="6 7">
    <name type="scientific">Sugiyamaella lignohabitans</name>
    <dbReference type="NCBI Taxonomy" id="796027"/>
    <lineage>
        <taxon>Eukaryota</taxon>
        <taxon>Fungi</taxon>
        <taxon>Dikarya</taxon>
        <taxon>Ascomycota</taxon>
        <taxon>Saccharomycotina</taxon>
        <taxon>Dipodascomycetes</taxon>
        <taxon>Dipodascales</taxon>
        <taxon>Trichomonascaceae</taxon>
        <taxon>Sugiyamaella</taxon>
    </lineage>
</organism>
<dbReference type="InterPro" id="IPR045214">
    <property type="entry name" value="Surf1/Surf4"/>
</dbReference>
<comment type="subcellular location">
    <subcellularLocation>
        <location evidence="1">Membrane</location>
    </subcellularLocation>
    <subcellularLocation>
        <location evidence="5">Mitochondrion inner membrane</location>
        <topology evidence="5">Multi-pass membrane protein</topology>
    </subcellularLocation>
</comment>
<dbReference type="PANTHER" id="PTHR23427:SF2">
    <property type="entry name" value="SURFEIT LOCUS PROTEIN 1"/>
    <property type="match status" value="1"/>
</dbReference>
<evidence type="ECO:0000313" key="6">
    <source>
        <dbReference type="EMBL" id="ANB12512.1"/>
    </source>
</evidence>
<keyword evidence="7" id="KW-1185">Reference proteome</keyword>
<dbReference type="EMBL" id="CP014501">
    <property type="protein sequence ID" value="ANB12512.1"/>
    <property type="molecule type" value="Genomic_DNA"/>
</dbReference>
<protein>
    <recommendedName>
        <fullName evidence="5">SURF1-like protein</fullName>
    </recommendedName>
</protein>
<gene>
    <name evidence="6" type="primary">SHY1</name>
    <name evidence="6" type="ORF">AWJ20_768</name>
</gene>
<keyword evidence="5" id="KW-0496">Mitochondrion</keyword>
<dbReference type="Proteomes" id="UP000189580">
    <property type="component" value="Chromosome a"/>
</dbReference>
<evidence type="ECO:0000256" key="1">
    <source>
        <dbReference type="ARBA" id="ARBA00004370"/>
    </source>
</evidence>
<keyword evidence="2 5" id="KW-0812">Transmembrane</keyword>
<dbReference type="OrthoDB" id="10040024at2759"/>
<reference evidence="6 7" key="1">
    <citation type="submission" date="2016-02" db="EMBL/GenBank/DDBJ databases">
        <title>Complete genome sequence and transcriptome regulation of the pentose utilising yeast Sugiyamaella lignohabitans.</title>
        <authorList>
            <person name="Bellasio M."/>
            <person name="Peymann A."/>
            <person name="Valli M."/>
            <person name="Sipitzky M."/>
            <person name="Graf A."/>
            <person name="Sauer M."/>
            <person name="Marx H."/>
            <person name="Mattanovich D."/>
        </authorList>
    </citation>
    <scope>NUCLEOTIDE SEQUENCE [LARGE SCALE GENOMIC DNA]</scope>
    <source>
        <strain evidence="6 7">CBS 10342</strain>
    </source>
</reference>
<dbReference type="GeneID" id="30037836"/>
<name>A0A167D5L7_9ASCO</name>
<comment type="function">
    <text evidence="5">Probably involved in the biogenesis of the COX complex.</text>
</comment>
<evidence type="ECO:0000256" key="5">
    <source>
        <dbReference type="RuleBase" id="RU363076"/>
    </source>
</evidence>
<dbReference type="GO" id="GO:0033617">
    <property type="term" value="P:mitochondrial respiratory chain complex IV assembly"/>
    <property type="evidence" value="ECO:0007669"/>
    <property type="project" value="TreeGrafter"/>
</dbReference>
<accession>A0A167D5L7</accession>
<sequence>MPVISFGLGTWQVKRLKWKQDLIARAENSLALPTLPLPPVVNPSIADKEFDFRRVTVTGTFRHDQEMLVAPRLYEGEDGYYVLTPLERKNGSKLLIFRGWIAKRFKEQSSRPESLVQGEQTIECMLRQKPAKNFFTPPDEPEKGNYYFMSIDDMAASTGSQPVYIQALENLTYDGREVYPEILVRRGIPIGKPPKVEFRNTHFQYIVTWYGLSALTTAMLFILFKQRQAPKFSTSSKLAHARSLDR</sequence>
<dbReference type="KEGG" id="slb:AWJ20_768"/>
<dbReference type="InterPro" id="IPR002994">
    <property type="entry name" value="Surf1/Shy1"/>
</dbReference>
<keyword evidence="5" id="KW-0999">Mitochondrion inner membrane</keyword>
<dbReference type="PROSITE" id="PS50895">
    <property type="entry name" value="SURF1"/>
    <property type="match status" value="1"/>
</dbReference>
<proteinExistence type="inferred from homology"/>
<keyword evidence="3 5" id="KW-1133">Transmembrane helix</keyword>
<dbReference type="CDD" id="cd06662">
    <property type="entry name" value="SURF1"/>
    <property type="match status" value="1"/>
</dbReference>
<dbReference type="GO" id="GO:0005743">
    <property type="term" value="C:mitochondrial inner membrane"/>
    <property type="evidence" value="ECO:0007669"/>
    <property type="project" value="UniProtKB-SubCell"/>
</dbReference>
<dbReference type="PANTHER" id="PTHR23427">
    <property type="entry name" value="SURFEIT LOCUS PROTEIN"/>
    <property type="match status" value="1"/>
</dbReference>
<evidence type="ECO:0000256" key="2">
    <source>
        <dbReference type="ARBA" id="ARBA00022692"/>
    </source>
</evidence>
<comment type="similarity">
    <text evidence="5">Belongs to the SURF1 family.</text>
</comment>
<dbReference type="RefSeq" id="XP_018734989.1">
    <property type="nucleotide sequence ID" value="XM_018882729.1"/>
</dbReference>
<dbReference type="AlphaFoldDB" id="A0A167D5L7"/>
<evidence type="ECO:0000256" key="4">
    <source>
        <dbReference type="ARBA" id="ARBA00023136"/>
    </source>
</evidence>